<dbReference type="EMBL" id="SDWV01000005">
    <property type="protein sequence ID" value="RYC12999.1"/>
    <property type="molecule type" value="Genomic_DNA"/>
</dbReference>
<keyword evidence="2" id="KW-0732">Signal</keyword>
<keyword evidence="4" id="KW-1185">Reference proteome</keyword>
<organism evidence="3 4">
    <name type="scientific">Nocardioides zhouii</name>
    <dbReference type="NCBI Taxonomy" id="1168729"/>
    <lineage>
        <taxon>Bacteria</taxon>
        <taxon>Bacillati</taxon>
        <taxon>Actinomycetota</taxon>
        <taxon>Actinomycetes</taxon>
        <taxon>Propionibacteriales</taxon>
        <taxon>Nocardioidaceae</taxon>
        <taxon>Nocardioides</taxon>
    </lineage>
</organism>
<evidence type="ECO:0000256" key="1">
    <source>
        <dbReference type="SAM" id="MobiDB-lite"/>
    </source>
</evidence>
<evidence type="ECO:0000313" key="4">
    <source>
        <dbReference type="Proteomes" id="UP000291101"/>
    </source>
</evidence>
<evidence type="ECO:0000256" key="2">
    <source>
        <dbReference type="SAM" id="SignalP"/>
    </source>
</evidence>
<comment type="caution">
    <text evidence="3">The sequence shown here is derived from an EMBL/GenBank/DDBJ whole genome shotgun (WGS) entry which is preliminary data.</text>
</comment>
<feature type="chain" id="PRO_5020590516" description="Sensor domain-containing protein" evidence="2">
    <location>
        <begin position="21"/>
        <end position="237"/>
    </location>
</feature>
<feature type="compositionally biased region" description="Low complexity" evidence="1">
    <location>
        <begin position="24"/>
        <end position="57"/>
    </location>
</feature>
<dbReference type="Proteomes" id="UP000291101">
    <property type="component" value="Unassembled WGS sequence"/>
</dbReference>
<gene>
    <name evidence="3" type="ORF">EUA94_07175</name>
</gene>
<proteinExistence type="predicted"/>
<sequence>MGAAVRLAALAALALVSACATDGAGTTPAPDRTTFTTAGSTPTATPTRRPAAGPPTAIGDDIGLPHQWTWRDSDDASRQPLFDFCLETGARLRPPATTDFRGRIETKRRASRSESLGIYADRHRAARAIRAWRRQAATCANGDSLGHTGEHYEWSIVEVTVPGADEAWLGREIGSNLRLRDGRIMVSTTVVARVGTAVYSKDTRRAVRRGATAMSARTAAEIASLAAYVPTLRVFRS</sequence>
<evidence type="ECO:0000313" key="3">
    <source>
        <dbReference type="EMBL" id="RYC12999.1"/>
    </source>
</evidence>
<name>A0A4Q2T891_9ACTN</name>
<accession>A0A4Q2T891</accession>
<evidence type="ECO:0008006" key="5">
    <source>
        <dbReference type="Google" id="ProtNLM"/>
    </source>
</evidence>
<dbReference type="AlphaFoldDB" id="A0A4Q2T891"/>
<feature type="region of interest" description="Disordered" evidence="1">
    <location>
        <begin position="24"/>
        <end position="65"/>
    </location>
</feature>
<dbReference type="PROSITE" id="PS51257">
    <property type="entry name" value="PROKAR_LIPOPROTEIN"/>
    <property type="match status" value="1"/>
</dbReference>
<feature type="signal peptide" evidence="2">
    <location>
        <begin position="1"/>
        <end position="20"/>
    </location>
</feature>
<reference evidence="3 4" key="1">
    <citation type="submission" date="2019-01" db="EMBL/GenBank/DDBJ databases">
        <title>Novel species of Nocardioides.</title>
        <authorList>
            <person name="Liu Q."/>
            <person name="X Y.-H."/>
        </authorList>
    </citation>
    <scope>NUCLEOTIDE SEQUENCE [LARGE SCALE GENOMIC DNA]</scope>
    <source>
        <strain evidence="3 4">HLT2-9</strain>
    </source>
</reference>
<protein>
    <recommendedName>
        <fullName evidence="5">Sensor domain-containing protein</fullName>
    </recommendedName>
</protein>
<dbReference type="RefSeq" id="WP_129426105.1">
    <property type="nucleotide sequence ID" value="NZ_SDWV01000005.1"/>
</dbReference>